<dbReference type="InterPro" id="IPR055314">
    <property type="entry name" value="At2g29880-like"/>
</dbReference>
<keyword evidence="3" id="KW-1185">Reference proteome</keyword>
<dbReference type="Proteomes" id="UP000029121">
    <property type="component" value="Unassembled WGS sequence"/>
</dbReference>
<accession>R0GQ41</accession>
<evidence type="ECO:0000259" key="1">
    <source>
        <dbReference type="Pfam" id="PF12776"/>
    </source>
</evidence>
<name>R0GQ41_9BRAS</name>
<dbReference type="EMBL" id="KB870812">
    <property type="protein sequence ID" value="EOA14465.1"/>
    <property type="molecule type" value="Genomic_DNA"/>
</dbReference>
<sequence>MGDSKKKGDYNMWSHDETRLLVQLLVEGIHNYWRDFNCTMSKLTMESKILPEINKHLNNVGRPKNYNHYQSIMKYLEQQCQIRLDLQRFSLGSRWDPLTKKFTAQDEVWEYYLKAHDTNKQLRYDTFEFFEE</sequence>
<protein>
    <recommendedName>
        <fullName evidence="1">Myb/SANT-like domain-containing protein</fullName>
    </recommendedName>
</protein>
<proteinExistence type="predicted"/>
<dbReference type="AlphaFoldDB" id="R0GQ41"/>
<reference evidence="3" key="1">
    <citation type="journal article" date="2013" name="Nat. Genet.">
        <title>The Capsella rubella genome and the genomic consequences of rapid mating system evolution.</title>
        <authorList>
            <person name="Slotte T."/>
            <person name="Hazzouri K.M."/>
            <person name="Agren J.A."/>
            <person name="Koenig D."/>
            <person name="Maumus F."/>
            <person name="Guo Y.L."/>
            <person name="Steige K."/>
            <person name="Platts A.E."/>
            <person name="Escobar J.S."/>
            <person name="Newman L.K."/>
            <person name="Wang W."/>
            <person name="Mandakova T."/>
            <person name="Vello E."/>
            <person name="Smith L.M."/>
            <person name="Henz S.R."/>
            <person name="Steffen J."/>
            <person name="Takuno S."/>
            <person name="Brandvain Y."/>
            <person name="Coop G."/>
            <person name="Andolfatto P."/>
            <person name="Hu T.T."/>
            <person name="Blanchette M."/>
            <person name="Clark R.M."/>
            <person name="Quesneville H."/>
            <person name="Nordborg M."/>
            <person name="Gaut B.S."/>
            <person name="Lysak M.A."/>
            <person name="Jenkins J."/>
            <person name="Grimwood J."/>
            <person name="Chapman J."/>
            <person name="Prochnik S."/>
            <person name="Shu S."/>
            <person name="Rokhsar D."/>
            <person name="Schmutz J."/>
            <person name="Weigel D."/>
            <person name="Wright S.I."/>
        </authorList>
    </citation>
    <scope>NUCLEOTIDE SEQUENCE [LARGE SCALE GENOMIC DNA]</scope>
    <source>
        <strain evidence="3">cv. Monte Gargano</strain>
    </source>
</reference>
<feature type="domain" description="Myb/SANT-like" evidence="1">
    <location>
        <begin position="12"/>
        <end position="112"/>
    </location>
</feature>
<evidence type="ECO:0000313" key="3">
    <source>
        <dbReference type="Proteomes" id="UP000029121"/>
    </source>
</evidence>
<dbReference type="Pfam" id="PF12776">
    <property type="entry name" value="Myb_DNA-bind_3"/>
    <property type="match status" value="1"/>
</dbReference>
<dbReference type="PANTHER" id="PTHR47864:SF2">
    <property type="entry name" value="MYB_SANT-LIKE DNA-BINDING DOMAIN PROTEIN"/>
    <property type="match status" value="1"/>
</dbReference>
<evidence type="ECO:0000313" key="2">
    <source>
        <dbReference type="EMBL" id="EOA14465.1"/>
    </source>
</evidence>
<organism evidence="2 3">
    <name type="scientific">Capsella rubella</name>
    <dbReference type="NCBI Taxonomy" id="81985"/>
    <lineage>
        <taxon>Eukaryota</taxon>
        <taxon>Viridiplantae</taxon>
        <taxon>Streptophyta</taxon>
        <taxon>Embryophyta</taxon>
        <taxon>Tracheophyta</taxon>
        <taxon>Spermatophyta</taxon>
        <taxon>Magnoliopsida</taxon>
        <taxon>eudicotyledons</taxon>
        <taxon>Gunneridae</taxon>
        <taxon>Pentapetalae</taxon>
        <taxon>rosids</taxon>
        <taxon>malvids</taxon>
        <taxon>Brassicales</taxon>
        <taxon>Brassicaceae</taxon>
        <taxon>Camelineae</taxon>
        <taxon>Capsella</taxon>
    </lineage>
</organism>
<gene>
    <name evidence="2" type="ORF">CARUB_v10027674mg</name>
</gene>
<dbReference type="PANTHER" id="PTHR47864">
    <property type="entry name" value="TRANSMEMBRANE PROTEIN"/>
    <property type="match status" value="1"/>
</dbReference>
<dbReference type="InterPro" id="IPR024752">
    <property type="entry name" value="Myb/SANT-like_dom"/>
</dbReference>